<organism evidence="2 3">
    <name type="scientific">Arthrobacter parietis</name>
    <dbReference type="NCBI Taxonomy" id="271434"/>
    <lineage>
        <taxon>Bacteria</taxon>
        <taxon>Bacillati</taxon>
        <taxon>Actinomycetota</taxon>
        <taxon>Actinomycetes</taxon>
        <taxon>Micrococcales</taxon>
        <taxon>Micrococcaceae</taxon>
        <taxon>Arthrobacter</taxon>
    </lineage>
</organism>
<dbReference type="RefSeq" id="WP_277358102.1">
    <property type="nucleotide sequence ID" value="NZ_BAAAON010000001.1"/>
</dbReference>
<protein>
    <submittedName>
        <fullName evidence="2">DUF4383 domain-containing protein</fullName>
    </submittedName>
</protein>
<reference evidence="2 3" key="1">
    <citation type="journal article" date="2019" name="Int. J. Syst. Evol. Microbiol.">
        <title>The Global Catalogue of Microorganisms (GCM) 10K type strain sequencing project: providing services to taxonomists for standard genome sequencing and annotation.</title>
        <authorList>
            <consortium name="The Broad Institute Genomics Platform"/>
            <consortium name="The Broad Institute Genome Sequencing Center for Infectious Disease"/>
            <person name="Wu L."/>
            <person name="Ma J."/>
        </authorList>
    </citation>
    <scope>NUCLEOTIDE SEQUENCE [LARGE SCALE GENOMIC DNA]</scope>
    <source>
        <strain evidence="2 3">JCM 14917</strain>
    </source>
</reference>
<dbReference type="Pfam" id="PF14325">
    <property type="entry name" value="DUF4383"/>
    <property type="match status" value="1"/>
</dbReference>
<feature type="transmembrane region" description="Helical" evidence="1">
    <location>
        <begin position="122"/>
        <end position="142"/>
    </location>
</feature>
<name>A0ABN3ASI3_9MICC</name>
<evidence type="ECO:0000256" key="1">
    <source>
        <dbReference type="SAM" id="Phobius"/>
    </source>
</evidence>
<keyword evidence="1" id="KW-0812">Transmembrane</keyword>
<accession>A0ABN3ASI3</accession>
<keyword evidence="1" id="KW-0472">Membrane</keyword>
<feature type="transmembrane region" description="Helical" evidence="1">
    <location>
        <begin position="20"/>
        <end position="39"/>
    </location>
</feature>
<keyword evidence="1" id="KW-1133">Transmembrane helix</keyword>
<keyword evidence="3" id="KW-1185">Reference proteome</keyword>
<evidence type="ECO:0000313" key="2">
    <source>
        <dbReference type="EMBL" id="GAA2174275.1"/>
    </source>
</evidence>
<dbReference type="Proteomes" id="UP001500974">
    <property type="component" value="Unassembled WGS sequence"/>
</dbReference>
<feature type="transmembrane region" description="Helical" evidence="1">
    <location>
        <begin position="59"/>
        <end position="79"/>
    </location>
</feature>
<dbReference type="EMBL" id="BAAAON010000001">
    <property type="protein sequence ID" value="GAA2174275.1"/>
    <property type="molecule type" value="Genomic_DNA"/>
</dbReference>
<comment type="caution">
    <text evidence="2">The sequence shown here is derived from an EMBL/GenBank/DDBJ whole genome shotgun (WGS) entry which is preliminary data.</text>
</comment>
<gene>
    <name evidence="2" type="ORF">GCM10009784_11920</name>
</gene>
<evidence type="ECO:0000313" key="3">
    <source>
        <dbReference type="Proteomes" id="UP001500974"/>
    </source>
</evidence>
<feature type="transmembrane region" description="Helical" evidence="1">
    <location>
        <begin position="91"/>
        <end position="110"/>
    </location>
</feature>
<proteinExistence type="predicted"/>
<sequence length="152" mass="15982">MASTHSGSGVGTRTNIQKAALAVGVVFLLVGVLGFIPGITSNYDTLQFAGPESEAQLLGLFQVSILHNIVHLLFGVAGVAMAKTATGAYNFLLWGGVIYAVLFIYGLIIPHDSAANFVPLDAADNILHLGLAVGMIALALALRDKHRTVRDR</sequence>